<keyword evidence="2" id="KW-1185">Reference proteome</keyword>
<dbReference type="Proteomes" id="UP000828390">
    <property type="component" value="Unassembled WGS sequence"/>
</dbReference>
<comment type="caution">
    <text evidence="1">The sequence shown here is derived from an EMBL/GenBank/DDBJ whole genome shotgun (WGS) entry which is preliminary data.</text>
</comment>
<protein>
    <submittedName>
        <fullName evidence="1">Uncharacterized protein</fullName>
    </submittedName>
</protein>
<reference evidence="1" key="2">
    <citation type="submission" date="2020-11" db="EMBL/GenBank/DDBJ databases">
        <authorList>
            <person name="McCartney M.A."/>
            <person name="Auch B."/>
            <person name="Kono T."/>
            <person name="Mallez S."/>
            <person name="Becker A."/>
            <person name="Gohl D.M."/>
            <person name="Silverstein K.A.T."/>
            <person name="Koren S."/>
            <person name="Bechman K.B."/>
            <person name="Herman A."/>
            <person name="Abrahante J.E."/>
            <person name="Garbe J."/>
        </authorList>
    </citation>
    <scope>NUCLEOTIDE SEQUENCE</scope>
    <source>
        <strain evidence="1">Duluth1</strain>
        <tissue evidence="1">Whole animal</tissue>
    </source>
</reference>
<sequence length="133" mass="14813">MVVDVGGGTVDITVHEVVGKAFEEFLQEIVGKDVYDKFSRSRGFRIGSLKGAVLFGHDPITIVSRIAKYSYGKRVFRDFVEGTHPKEKREKFGDSIKSVKIGALNMMFGGVEVVVEPHEEKTGKKSKAKFDFL</sequence>
<gene>
    <name evidence="1" type="ORF">DPMN_055965</name>
</gene>
<organism evidence="1 2">
    <name type="scientific">Dreissena polymorpha</name>
    <name type="common">Zebra mussel</name>
    <name type="synonym">Mytilus polymorpha</name>
    <dbReference type="NCBI Taxonomy" id="45954"/>
    <lineage>
        <taxon>Eukaryota</taxon>
        <taxon>Metazoa</taxon>
        <taxon>Spiralia</taxon>
        <taxon>Lophotrochozoa</taxon>
        <taxon>Mollusca</taxon>
        <taxon>Bivalvia</taxon>
        <taxon>Autobranchia</taxon>
        <taxon>Heteroconchia</taxon>
        <taxon>Euheterodonta</taxon>
        <taxon>Imparidentia</taxon>
        <taxon>Neoheterodontei</taxon>
        <taxon>Myida</taxon>
        <taxon>Dreissenoidea</taxon>
        <taxon>Dreissenidae</taxon>
        <taxon>Dreissena</taxon>
    </lineage>
</organism>
<dbReference type="EMBL" id="JAIWYP010000012">
    <property type="protein sequence ID" value="KAH3729986.1"/>
    <property type="molecule type" value="Genomic_DNA"/>
</dbReference>
<dbReference type="PANTHER" id="PTHR14187">
    <property type="entry name" value="ALPHA KINASE/ELONGATION FACTOR 2 KINASE"/>
    <property type="match status" value="1"/>
</dbReference>
<evidence type="ECO:0000313" key="1">
    <source>
        <dbReference type="EMBL" id="KAH3729986.1"/>
    </source>
</evidence>
<accession>A0A9D4HT24</accession>
<evidence type="ECO:0000313" key="2">
    <source>
        <dbReference type="Proteomes" id="UP000828390"/>
    </source>
</evidence>
<proteinExistence type="predicted"/>
<name>A0A9D4HT24_DREPO</name>
<dbReference type="PANTHER" id="PTHR14187:SF46">
    <property type="entry name" value="HEAT SHOCK 70 KDA PROTEIN 12A"/>
    <property type="match status" value="1"/>
</dbReference>
<dbReference type="AlphaFoldDB" id="A0A9D4HT24"/>
<reference evidence="1" key="1">
    <citation type="journal article" date="2019" name="bioRxiv">
        <title>The Genome of the Zebra Mussel, Dreissena polymorpha: A Resource for Invasive Species Research.</title>
        <authorList>
            <person name="McCartney M.A."/>
            <person name="Auch B."/>
            <person name="Kono T."/>
            <person name="Mallez S."/>
            <person name="Zhang Y."/>
            <person name="Obille A."/>
            <person name="Becker A."/>
            <person name="Abrahante J.E."/>
            <person name="Garbe J."/>
            <person name="Badalamenti J.P."/>
            <person name="Herman A."/>
            <person name="Mangelson H."/>
            <person name="Liachko I."/>
            <person name="Sullivan S."/>
            <person name="Sone E.D."/>
            <person name="Koren S."/>
            <person name="Silverstein K.A.T."/>
            <person name="Beckman K.B."/>
            <person name="Gohl D.M."/>
        </authorList>
    </citation>
    <scope>NUCLEOTIDE SEQUENCE</scope>
    <source>
        <strain evidence="1">Duluth1</strain>
        <tissue evidence="1">Whole animal</tissue>
    </source>
</reference>